<dbReference type="AlphaFoldDB" id="A0A127P6H1"/>
<organism evidence="2">
    <name type="scientific">Collimonas fungivorans</name>
    <dbReference type="NCBI Taxonomy" id="158899"/>
    <lineage>
        <taxon>Bacteria</taxon>
        <taxon>Pseudomonadati</taxon>
        <taxon>Pseudomonadota</taxon>
        <taxon>Betaproteobacteria</taxon>
        <taxon>Burkholderiales</taxon>
        <taxon>Oxalobacteraceae</taxon>
        <taxon>Collimonas</taxon>
    </lineage>
</organism>
<dbReference type="SUPFAM" id="SSF53474">
    <property type="entry name" value="alpha/beta-Hydrolases"/>
    <property type="match status" value="1"/>
</dbReference>
<dbReference type="Gene3D" id="3.40.50.1820">
    <property type="entry name" value="alpha/beta hydrolase"/>
    <property type="match status" value="1"/>
</dbReference>
<dbReference type="InterPro" id="IPR000073">
    <property type="entry name" value="AB_hydrolase_1"/>
</dbReference>
<dbReference type="PATRIC" id="fig|158899.10.peg.564"/>
<keyword evidence="2" id="KW-0378">Hydrolase</keyword>
<evidence type="ECO:0000313" key="3">
    <source>
        <dbReference type="Proteomes" id="UP000072421"/>
    </source>
</evidence>
<dbReference type="Proteomes" id="UP000072421">
    <property type="component" value="Chromosome"/>
</dbReference>
<feature type="domain" description="AB hydrolase-1" evidence="1">
    <location>
        <begin position="7"/>
        <end position="191"/>
    </location>
</feature>
<dbReference type="GO" id="GO:0016787">
    <property type="term" value="F:hydrolase activity"/>
    <property type="evidence" value="ECO:0007669"/>
    <property type="project" value="UniProtKB-KW"/>
</dbReference>
<name>A0A127P6H1_9BURK</name>
<evidence type="ECO:0000259" key="1">
    <source>
        <dbReference type="Pfam" id="PF12697"/>
    </source>
</evidence>
<accession>A0A127P6H1</accession>
<dbReference type="InterPro" id="IPR029058">
    <property type="entry name" value="AB_hydrolase_fold"/>
</dbReference>
<dbReference type="EMBL" id="CP013232">
    <property type="protein sequence ID" value="AMO93274.1"/>
    <property type="molecule type" value="Genomic_DNA"/>
</dbReference>
<dbReference type="Pfam" id="PF12697">
    <property type="entry name" value="Abhydrolase_6"/>
    <property type="match status" value="1"/>
</dbReference>
<sequence length="204" mass="22685">MEVYTNDFISVVNKLGIRRLLIVGHSMGADVAIRASAELRSRLAGLVIVDYGPDVSEEGRKRVWEDFENSLQSYESAAQYQVYLESTRILSSPKLLAQFALQATRKGDDNYFYLKADPALVNGIKKKDPQELWALLEKIECPTLLIRGTGSAVLSQATARRMVACISRCVFQQVDIAGHAVMLDNPEGFANIVTPFLRATARNF</sequence>
<reference evidence="2 3" key="1">
    <citation type="submission" date="2015-11" db="EMBL/GenBank/DDBJ databases">
        <title>Exploring the genomic traits of fungus-feeding bacterial genus Collimonas.</title>
        <authorList>
            <person name="Song C."/>
            <person name="Schmidt R."/>
            <person name="de Jager V."/>
            <person name="Krzyzanowska D."/>
            <person name="Jongedijk E."/>
            <person name="Cankar K."/>
            <person name="Beekwilder J."/>
            <person name="van Veen A."/>
            <person name="de Boer W."/>
            <person name="van Veen J.A."/>
            <person name="Garbeva P."/>
        </authorList>
    </citation>
    <scope>NUCLEOTIDE SEQUENCE [LARGE SCALE GENOMIC DNA]</scope>
    <source>
        <strain evidence="2 3">Ter6</strain>
    </source>
</reference>
<dbReference type="InterPro" id="IPR050266">
    <property type="entry name" value="AB_hydrolase_sf"/>
</dbReference>
<evidence type="ECO:0000313" key="2">
    <source>
        <dbReference type="EMBL" id="AMO93274.1"/>
    </source>
</evidence>
<gene>
    <name evidence="2" type="ORF">CFter6_0545</name>
</gene>
<proteinExistence type="predicted"/>
<protein>
    <submittedName>
        <fullName evidence="2">Alpha/beta hydrolase fold family protein</fullName>
    </submittedName>
</protein>
<dbReference type="PANTHER" id="PTHR43798">
    <property type="entry name" value="MONOACYLGLYCEROL LIPASE"/>
    <property type="match status" value="1"/>
</dbReference>